<dbReference type="OrthoDB" id="9801609at2"/>
<dbReference type="CDD" id="cd03809">
    <property type="entry name" value="GT4_MtfB-like"/>
    <property type="match status" value="1"/>
</dbReference>
<feature type="domain" description="Glycosyl transferase family 1" evidence="2">
    <location>
        <begin position="197"/>
        <end position="333"/>
    </location>
</feature>
<gene>
    <name evidence="4" type="ORF">GJJ30_05445</name>
</gene>
<dbReference type="GO" id="GO:0016757">
    <property type="term" value="F:glycosyltransferase activity"/>
    <property type="evidence" value="ECO:0007669"/>
    <property type="project" value="InterPro"/>
</dbReference>
<evidence type="ECO:0000259" key="3">
    <source>
        <dbReference type="Pfam" id="PF13439"/>
    </source>
</evidence>
<dbReference type="Pfam" id="PF00534">
    <property type="entry name" value="Glycos_transf_1"/>
    <property type="match status" value="1"/>
</dbReference>
<dbReference type="InterPro" id="IPR001296">
    <property type="entry name" value="Glyco_trans_1"/>
</dbReference>
<feature type="domain" description="Glycosyltransferase subfamily 4-like N-terminal" evidence="3">
    <location>
        <begin position="19"/>
        <end position="175"/>
    </location>
</feature>
<dbReference type="Pfam" id="PF13439">
    <property type="entry name" value="Glyco_transf_4"/>
    <property type="match status" value="1"/>
</dbReference>
<evidence type="ECO:0000256" key="1">
    <source>
        <dbReference type="ARBA" id="ARBA00022679"/>
    </source>
</evidence>
<proteinExistence type="predicted"/>
<dbReference type="PANTHER" id="PTHR46401:SF2">
    <property type="entry name" value="GLYCOSYLTRANSFERASE WBBK-RELATED"/>
    <property type="match status" value="1"/>
</dbReference>
<dbReference type="SUPFAM" id="SSF53756">
    <property type="entry name" value="UDP-Glycosyltransferase/glycogen phosphorylase"/>
    <property type="match status" value="1"/>
</dbReference>
<evidence type="ECO:0000259" key="2">
    <source>
        <dbReference type="Pfam" id="PF00534"/>
    </source>
</evidence>
<evidence type="ECO:0000313" key="5">
    <source>
        <dbReference type="Proteomes" id="UP000441754"/>
    </source>
</evidence>
<name>A0A7K0EFV2_9BACT</name>
<protein>
    <submittedName>
        <fullName evidence="4">Glycosyltransferase</fullName>
    </submittedName>
</protein>
<dbReference type="PANTHER" id="PTHR46401">
    <property type="entry name" value="GLYCOSYLTRANSFERASE WBBK-RELATED"/>
    <property type="match status" value="1"/>
</dbReference>
<organism evidence="4 5">
    <name type="scientific">Larkinella terrae</name>
    <dbReference type="NCBI Taxonomy" id="2025311"/>
    <lineage>
        <taxon>Bacteria</taxon>
        <taxon>Pseudomonadati</taxon>
        <taxon>Bacteroidota</taxon>
        <taxon>Cytophagia</taxon>
        <taxon>Cytophagales</taxon>
        <taxon>Spirosomataceae</taxon>
        <taxon>Larkinella</taxon>
    </lineage>
</organism>
<dbReference type="AlphaFoldDB" id="A0A7K0EFV2"/>
<sequence>MDIVIFTHPDFFNSQSMPRFAKMLSEGMKELGHKVEIWSPKPKFYRLGLPDFYKKWLGYLDQYILFPYEIRSRIKTKPADTLYVFADNALGPWVPLVADRPHIIHCHDFLAQRSALDEIPENPTSWTGKKYQLYIREGYRQGKNFISVSHKTKSDLFSFLKSTPPISEVVYNGLNPIYKPGDIRESRILLSSNFRLNLMQGYLLHIGGNQWYKNRVGVIEIYNAWRKKYTHSLPLLLVGQKPSRELLQLVESSVFKEDIHFISGVDDQQVVHAYRGASVFLFPSLAEGFGWPIAEAMACGCRVLTTNEAPMTEVAGNAAELIPCKPRNNEAIQQWAADAANAVEKIITETFEQHLSFVNEGFENSKKYNAEAATARIEHIYKAVLDTYSRPTE</sequence>
<evidence type="ECO:0000313" key="4">
    <source>
        <dbReference type="EMBL" id="MRS60730.1"/>
    </source>
</evidence>
<dbReference type="InterPro" id="IPR028098">
    <property type="entry name" value="Glyco_trans_4-like_N"/>
</dbReference>
<dbReference type="EMBL" id="WJXZ01000002">
    <property type="protein sequence ID" value="MRS60730.1"/>
    <property type="molecule type" value="Genomic_DNA"/>
</dbReference>
<dbReference type="GO" id="GO:0009103">
    <property type="term" value="P:lipopolysaccharide biosynthetic process"/>
    <property type="evidence" value="ECO:0007669"/>
    <property type="project" value="TreeGrafter"/>
</dbReference>
<accession>A0A7K0EFV2</accession>
<keyword evidence="5" id="KW-1185">Reference proteome</keyword>
<keyword evidence="1 4" id="KW-0808">Transferase</keyword>
<comment type="caution">
    <text evidence="4">The sequence shown here is derived from an EMBL/GenBank/DDBJ whole genome shotgun (WGS) entry which is preliminary data.</text>
</comment>
<dbReference type="Gene3D" id="3.40.50.2000">
    <property type="entry name" value="Glycogen Phosphorylase B"/>
    <property type="match status" value="2"/>
</dbReference>
<dbReference type="Proteomes" id="UP000441754">
    <property type="component" value="Unassembled WGS sequence"/>
</dbReference>
<reference evidence="4 5" key="1">
    <citation type="journal article" date="2018" name="Antonie Van Leeuwenhoek">
        <title>Larkinella terrae sp. nov., isolated from soil on Jeju Island, South Korea.</title>
        <authorList>
            <person name="Ten L.N."/>
            <person name="Jeon J."/>
            <person name="Park S.J."/>
            <person name="Park S."/>
            <person name="Lee S.Y."/>
            <person name="Kim M.K."/>
            <person name="Jung H.Y."/>
        </authorList>
    </citation>
    <scope>NUCLEOTIDE SEQUENCE [LARGE SCALE GENOMIC DNA]</scope>
    <source>
        <strain evidence="4 5">KCTC 52001</strain>
    </source>
</reference>